<keyword evidence="1" id="KW-0732">Signal</keyword>
<organism evidence="2 3">
    <name type="scientific">Hymenobacter nitidus</name>
    <dbReference type="NCBI Taxonomy" id="2880929"/>
    <lineage>
        <taxon>Bacteria</taxon>
        <taxon>Pseudomonadati</taxon>
        <taxon>Bacteroidota</taxon>
        <taxon>Cytophagia</taxon>
        <taxon>Cytophagales</taxon>
        <taxon>Hymenobacteraceae</taxon>
        <taxon>Hymenobacter</taxon>
    </lineage>
</organism>
<reference evidence="2" key="1">
    <citation type="submission" date="2021-10" db="EMBL/GenBank/DDBJ databases">
        <authorList>
            <person name="Dean J.D."/>
            <person name="Kim M.K."/>
            <person name="Newey C.N."/>
            <person name="Stoker T.S."/>
            <person name="Thompson D.W."/>
            <person name="Grose J.H."/>
        </authorList>
    </citation>
    <scope>NUCLEOTIDE SEQUENCE</scope>
    <source>
        <strain evidence="2">BT635</strain>
    </source>
</reference>
<feature type="chain" id="PRO_5045994155" description="DUF4168 domain-containing protein" evidence="1">
    <location>
        <begin position="19"/>
        <end position="136"/>
    </location>
</feature>
<dbReference type="EMBL" id="JAJADQ010000002">
    <property type="protein sequence ID" value="MCB2376873.1"/>
    <property type="molecule type" value="Genomic_DNA"/>
</dbReference>
<feature type="signal peptide" evidence="1">
    <location>
        <begin position="1"/>
        <end position="18"/>
    </location>
</feature>
<protein>
    <recommendedName>
        <fullName evidence="4">DUF4168 domain-containing protein</fullName>
    </recommendedName>
</protein>
<name>A0ABS8A901_9BACT</name>
<evidence type="ECO:0000313" key="2">
    <source>
        <dbReference type="EMBL" id="MCB2376873.1"/>
    </source>
</evidence>
<evidence type="ECO:0008006" key="4">
    <source>
        <dbReference type="Google" id="ProtNLM"/>
    </source>
</evidence>
<comment type="caution">
    <text evidence="2">The sequence shown here is derived from an EMBL/GenBank/DDBJ whole genome shotgun (WGS) entry which is preliminary data.</text>
</comment>
<accession>A0ABS8A901</accession>
<evidence type="ECO:0000313" key="3">
    <source>
        <dbReference type="Proteomes" id="UP001165297"/>
    </source>
</evidence>
<sequence length="136" mass="14221">MKYFFTLVLFLAVSSAQAQVHLIMEGINAARLASRVAAQQKAAKAADTTTAATPAAAGTPGHYVTPFTYHGQQVSRQRTAPKKLKGKGAAEIQALEASLEKSNKSLLADSVQSFFPAAKYEAVVEAACQAAAARPG</sequence>
<keyword evidence="3" id="KW-1185">Reference proteome</keyword>
<proteinExistence type="predicted"/>
<evidence type="ECO:0000256" key="1">
    <source>
        <dbReference type="SAM" id="SignalP"/>
    </source>
</evidence>
<dbReference type="Proteomes" id="UP001165297">
    <property type="component" value="Unassembled WGS sequence"/>
</dbReference>
<gene>
    <name evidence="2" type="ORF">LGH70_04730</name>
</gene>
<dbReference type="RefSeq" id="WP_226183188.1">
    <property type="nucleotide sequence ID" value="NZ_JAJADQ010000002.1"/>
</dbReference>